<name>A0ABR0MM48_GOSAR</name>
<evidence type="ECO:0000256" key="1">
    <source>
        <dbReference type="SAM" id="MobiDB-lite"/>
    </source>
</evidence>
<protein>
    <submittedName>
        <fullName evidence="2">Uncharacterized protein</fullName>
    </submittedName>
</protein>
<feature type="region of interest" description="Disordered" evidence="1">
    <location>
        <begin position="90"/>
        <end position="114"/>
    </location>
</feature>
<evidence type="ECO:0000313" key="2">
    <source>
        <dbReference type="EMBL" id="KAK5774983.1"/>
    </source>
</evidence>
<dbReference type="Proteomes" id="UP001358586">
    <property type="component" value="Chromosome 12"/>
</dbReference>
<evidence type="ECO:0000313" key="3">
    <source>
        <dbReference type="Proteomes" id="UP001358586"/>
    </source>
</evidence>
<proteinExistence type="predicted"/>
<dbReference type="EMBL" id="JARKNE010000012">
    <property type="protein sequence ID" value="KAK5774983.1"/>
    <property type="molecule type" value="Genomic_DNA"/>
</dbReference>
<keyword evidence="3" id="KW-1185">Reference proteome</keyword>
<dbReference type="PANTHER" id="PTHR33116">
    <property type="entry name" value="REVERSE TRANSCRIPTASE ZINC-BINDING DOMAIN-CONTAINING PROTEIN-RELATED-RELATED"/>
    <property type="match status" value="1"/>
</dbReference>
<sequence length="281" mass="31867">MLNCVMVPLFLLELKYHGCRYIVYNIDLLVILSALDGGVALTSTFEVFSKDVDDDNGTEQLEFSPRKPRLASLAVAPLVRPLIATKQENLDKSKKKMNNSPIKGQGKVGGKRGGKEVDSNIVECPDSLLQEGTIDSMVGVYYILKQFYLLSGLQLNVSKSELFVAKAPQEKLALMTTCSWFKVGRLPMRIQWWSTKHLSHVGRLQLIKAVIFSVQAYWSCQFLMPKSVFMKEKVFLDRLERRDHIFFECSFSIKIKEIVRARLEGGPINRIDHVNTSLCAF</sequence>
<reference evidence="2 3" key="1">
    <citation type="submission" date="2023-03" db="EMBL/GenBank/DDBJ databases">
        <title>WGS of Gossypium arboreum.</title>
        <authorList>
            <person name="Yu D."/>
        </authorList>
    </citation>
    <scope>NUCLEOTIDE SEQUENCE [LARGE SCALE GENOMIC DNA]</scope>
    <source>
        <tissue evidence="2">Leaf</tissue>
    </source>
</reference>
<organism evidence="2 3">
    <name type="scientific">Gossypium arboreum</name>
    <name type="common">Tree cotton</name>
    <name type="synonym">Gossypium nanking</name>
    <dbReference type="NCBI Taxonomy" id="29729"/>
    <lineage>
        <taxon>Eukaryota</taxon>
        <taxon>Viridiplantae</taxon>
        <taxon>Streptophyta</taxon>
        <taxon>Embryophyta</taxon>
        <taxon>Tracheophyta</taxon>
        <taxon>Spermatophyta</taxon>
        <taxon>Magnoliopsida</taxon>
        <taxon>eudicotyledons</taxon>
        <taxon>Gunneridae</taxon>
        <taxon>Pentapetalae</taxon>
        <taxon>rosids</taxon>
        <taxon>malvids</taxon>
        <taxon>Malvales</taxon>
        <taxon>Malvaceae</taxon>
        <taxon>Malvoideae</taxon>
        <taxon>Gossypium</taxon>
    </lineage>
</organism>
<comment type="caution">
    <text evidence="2">The sequence shown here is derived from an EMBL/GenBank/DDBJ whole genome shotgun (WGS) entry which is preliminary data.</text>
</comment>
<gene>
    <name evidence="2" type="ORF">PVK06_042848</name>
</gene>
<dbReference type="PANTHER" id="PTHR33116:SF80">
    <property type="entry name" value="REVERSE TRANSCRIPTASE ZINC-BINDING DOMAIN-CONTAINING PROTEIN"/>
    <property type="match status" value="1"/>
</dbReference>
<accession>A0ABR0MM48</accession>